<protein>
    <recommendedName>
        <fullName evidence="3">DUF5678 domain-containing protein</fullName>
    </recommendedName>
</protein>
<dbReference type="Proteomes" id="UP000240569">
    <property type="component" value="Unassembled WGS sequence"/>
</dbReference>
<evidence type="ECO:0000313" key="1">
    <source>
        <dbReference type="EMBL" id="PSN84118.1"/>
    </source>
</evidence>
<dbReference type="EMBL" id="NEXD01000086">
    <property type="protein sequence ID" value="PSN84118.1"/>
    <property type="molecule type" value="Genomic_DNA"/>
</dbReference>
<accession>A0A2R6ACQ6</accession>
<evidence type="ECO:0000313" key="2">
    <source>
        <dbReference type="Proteomes" id="UP000240569"/>
    </source>
</evidence>
<sequence length="81" mass="9633">MPIELSRIEDLKDYIADNPQAKVFYRRKDRFFEVLAGRVAWRGSFENDRQAAEFEEFLKRHDGVQVKGWIELEQVFSEIPA</sequence>
<proteinExistence type="predicted"/>
<comment type="caution">
    <text evidence="1">The sequence shown here is derived from an EMBL/GenBank/DDBJ whole genome shotgun (WGS) entry which is preliminary data.</text>
</comment>
<evidence type="ECO:0008006" key="3">
    <source>
        <dbReference type="Google" id="ProtNLM"/>
    </source>
</evidence>
<organism evidence="1 2">
    <name type="scientific">Candidatus Marsarchaeota G1 archaeon BE_D</name>
    <dbReference type="NCBI Taxonomy" id="1978156"/>
    <lineage>
        <taxon>Archaea</taxon>
        <taxon>Candidatus Marsarchaeota</taxon>
        <taxon>Candidatus Marsarchaeota group 1</taxon>
    </lineage>
</organism>
<gene>
    <name evidence="1" type="ORF">B9Q02_09800</name>
</gene>
<reference evidence="1 2" key="1">
    <citation type="submission" date="2017-04" db="EMBL/GenBank/DDBJ databases">
        <title>Novel microbial lineages endemic to geothermal iron-oxide mats fill important gaps in the evolutionary history of Archaea.</title>
        <authorList>
            <person name="Jay Z.J."/>
            <person name="Beam J.P."/>
            <person name="Dlakic M."/>
            <person name="Rusch D.B."/>
            <person name="Kozubal M.A."/>
            <person name="Inskeep W.P."/>
        </authorList>
    </citation>
    <scope>NUCLEOTIDE SEQUENCE [LARGE SCALE GENOMIC DNA]</scope>
    <source>
        <strain evidence="1">BE_D</strain>
    </source>
</reference>
<name>A0A2R6ACQ6_9ARCH</name>
<dbReference type="AlphaFoldDB" id="A0A2R6ACQ6"/>